<feature type="binding site" description="axial binding residue" evidence="8">
    <location>
        <position position="458"/>
    </location>
    <ligand>
        <name>heme</name>
        <dbReference type="ChEBI" id="CHEBI:30413"/>
    </ligand>
    <ligandPart>
        <name>Fe</name>
        <dbReference type="ChEBI" id="CHEBI:18248"/>
    </ligandPart>
</feature>
<dbReference type="InterPro" id="IPR047146">
    <property type="entry name" value="Cyt_P450_E_CYP52_fungi"/>
</dbReference>
<evidence type="ECO:0000256" key="6">
    <source>
        <dbReference type="ARBA" id="ARBA00023004"/>
    </source>
</evidence>
<keyword evidence="4 8" id="KW-0479">Metal-binding</keyword>
<name>A0AAD6CQA9_9EURO</name>
<sequence length="529" mass="58886">MYLSLLAVLILGISAGTWQVSRSIAAIRHRRRLAQQHGCQAPPSLPQKDKFLGTDVSFEEYCKFRSNSYLEMLKERFDSCGHTWACTSMGRTSVSTIDIENIKTILVTDSQLYGLGRTRSSVLGTTLDHGIFTSEGNEWKFLRRMSKPGFSASHVNLEPHIQSLVSQIPSDGSPVDLQPLFHDLTLYNATSIFWGQDAVNMLDAQQQSLSRRINAAICKAFEHTQEVMVFGPMAKLLQSSSTEKAIKLVYGFIFDNSNAAFTLKNHPATQHIVHDKTVSGIFYDQFGAHGFDTAHIQIRQMFMAAEGTTAETLTHLFLLLSRHPRVLDSLRAEITSQLPNGTIPTASHLNSKLEYMNACVKEVLRLYPTVPFNNRVALQDTVLPRGGGPDGLSPIVVPAGSEISLPHYPLYRRKDIFGDDAEEFVPERWLSSDDEKSSDSWSKQSENYLPFSIGKRACPGRQIALETVRYATVRLIQHFPYICDASGGRPWQENCGATLQSKHGAVVSMRGKMEFDISIDSGYGSDNVS</sequence>
<evidence type="ECO:0000256" key="1">
    <source>
        <dbReference type="ARBA" id="ARBA00001971"/>
    </source>
</evidence>
<evidence type="ECO:0000256" key="4">
    <source>
        <dbReference type="ARBA" id="ARBA00022723"/>
    </source>
</evidence>
<evidence type="ECO:0000256" key="10">
    <source>
        <dbReference type="SAM" id="SignalP"/>
    </source>
</evidence>
<dbReference type="SUPFAM" id="SSF48264">
    <property type="entry name" value="Cytochrome P450"/>
    <property type="match status" value="1"/>
</dbReference>
<gene>
    <name evidence="11" type="ORF">N7494_009678</name>
</gene>
<reference evidence="11 12" key="1">
    <citation type="journal article" date="2023" name="IMA Fungus">
        <title>Comparative genomic study of the Penicillium genus elucidates a diverse pangenome and 15 lateral gene transfer events.</title>
        <authorList>
            <person name="Petersen C."/>
            <person name="Sorensen T."/>
            <person name="Nielsen M.R."/>
            <person name="Sondergaard T.E."/>
            <person name="Sorensen J.L."/>
            <person name="Fitzpatrick D.A."/>
            <person name="Frisvad J.C."/>
            <person name="Nielsen K.L."/>
        </authorList>
    </citation>
    <scope>NUCLEOTIDE SEQUENCE [LARGE SCALE GENOMIC DNA]</scope>
    <source>
        <strain evidence="11 12">IBT 35679</strain>
    </source>
</reference>
<keyword evidence="10" id="KW-0732">Signal</keyword>
<keyword evidence="6 8" id="KW-0408">Iron</keyword>
<dbReference type="PRINTS" id="PR00385">
    <property type="entry name" value="P450"/>
</dbReference>
<protein>
    <submittedName>
        <fullName evidence="11">Cytochrome P450 52A12</fullName>
    </submittedName>
</protein>
<evidence type="ECO:0000256" key="9">
    <source>
        <dbReference type="RuleBase" id="RU000461"/>
    </source>
</evidence>
<dbReference type="PANTHER" id="PTHR24287">
    <property type="entry name" value="P450, PUTATIVE (EUROFUNG)-RELATED"/>
    <property type="match status" value="1"/>
</dbReference>
<keyword evidence="12" id="KW-1185">Reference proteome</keyword>
<feature type="chain" id="PRO_5041959260" evidence="10">
    <location>
        <begin position="16"/>
        <end position="529"/>
    </location>
</feature>
<evidence type="ECO:0000256" key="5">
    <source>
        <dbReference type="ARBA" id="ARBA00023002"/>
    </source>
</evidence>
<keyword evidence="5 9" id="KW-0560">Oxidoreductase</keyword>
<evidence type="ECO:0000256" key="7">
    <source>
        <dbReference type="ARBA" id="ARBA00023033"/>
    </source>
</evidence>
<organism evidence="11 12">
    <name type="scientific">Penicillium frequentans</name>
    <dbReference type="NCBI Taxonomy" id="3151616"/>
    <lineage>
        <taxon>Eukaryota</taxon>
        <taxon>Fungi</taxon>
        <taxon>Dikarya</taxon>
        <taxon>Ascomycota</taxon>
        <taxon>Pezizomycotina</taxon>
        <taxon>Eurotiomycetes</taxon>
        <taxon>Eurotiomycetidae</taxon>
        <taxon>Eurotiales</taxon>
        <taxon>Aspergillaceae</taxon>
        <taxon>Penicillium</taxon>
    </lineage>
</organism>
<dbReference type="PRINTS" id="PR00463">
    <property type="entry name" value="EP450I"/>
</dbReference>
<dbReference type="EMBL" id="JAQIZZ010000007">
    <property type="protein sequence ID" value="KAJ5533126.1"/>
    <property type="molecule type" value="Genomic_DNA"/>
</dbReference>
<comment type="cofactor">
    <cofactor evidence="1 8">
        <name>heme</name>
        <dbReference type="ChEBI" id="CHEBI:30413"/>
    </cofactor>
</comment>
<dbReference type="InterPro" id="IPR036396">
    <property type="entry name" value="Cyt_P450_sf"/>
</dbReference>
<evidence type="ECO:0000313" key="12">
    <source>
        <dbReference type="Proteomes" id="UP001220324"/>
    </source>
</evidence>
<evidence type="ECO:0000256" key="3">
    <source>
        <dbReference type="ARBA" id="ARBA00022617"/>
    </source>
</evidence>
<dbReference type="Proteomes" id="UP001220324">
    <property type="component" value="Unassembled WGS sequence"/>
</dbReference>
<dbReference type="GO" id="GO:0020037">
    <property type="term" value="F:heme binding"/>
    <property type="evidence" value="ECO:0007669"/>
    <property type="project" value="InterPro"/>
</dbReference>
<comment type="similarity">
    <text evidence="2 9">Belongs to the cytochrome P450 family.</text>
</comment>
<dbReference type="GO" id="GO:0043386">
    <property type="term" value="P:mycotoxin biosynthetic process"/>
    <property type="evidence" value="ECO:0007669"/>
    <property type="project" value="UniProtKB-ARBA"/>
</dbReference>
<feature type="signal peptide" evidence="10">
    <location>
        <begin position="1"/>
        <end position="15"/>
    </location>
</feature>
<evidence type="ECO:0000256" key="2">
    <source>
        <dbReference type="ARBA" id="ARBA00010617"/>
    </source>
</evidence>
<dbReference type="AlphaFoldDB" id="A0AAD6CQA9"/>
<dbReference type="InterPro" id="IPR002401">
    <property type="entry name" value="Cyt_P450_E_grp-I"/>
</dbReference>
<proteinExistence type="inferred from homology"/>
<comment type="caution">
    <text evidence="11">The sequence shown here is derived from an EMBL/GenBank/DDBJ whole genome shotgun (WGS) entry which is preliminary data.</text>
</comment>
<dbReference type="Gene3D" id="1.10.630.10">
    <property type="entry name" value="Cytochrome P450"/>
    <property type="match status" value="1"/>
</dbReference>
<dbReference type="GO" id="GO:0004497">
    <property type="term" value="F:monooxygenase activity"/>
    <property type="evidence" value="ECO:0007669"/>
    <property type="project" value="UniProtKB-KW"/>
</dbReference>
<evidence type="ECO:0000256" key="8">
    <source>
        <dbReference type="PIRSR" id="PIRSR602401-1"/>
    </source>
</evidence>
<evidence type="ECO:0000313" key="11">
    <source>
        <dbReference type="EMBL" id="KAJ5533126.1"/>
    </source>
</evidence>
<dbReference type="GO" id="GO:0005506">
    <property type="term" value="F:iron ion binding"/>
    <property type="evidence" value="ECO:0007669"/>
    <property type="project" value="InterPro"/>
</dbReference>
<dbReference type="InterPro" id="IPR017972">
    <property type="entry name" value="Cyt_P450_CS"/>
</dbReference>
<dbReference type="Pfam" id="PF00067">
    <property type="entry name" value="p450"/>
    <property type="match status" value="1"/>
</dbReference>
<dbReference type="PANTHER" id="PTHR24287:SF1">
    <property type="entry name" value="P450, PUTATIVE (EUROFUNG)-RELATED"/>
    <property type="match status" value="1"/>
</dbReference>
<accession>A0AAD6CQA9</accession>
<keyword evidence="3 8" id="KW-0349">Heme</keyword>
<dbReference type="InterPro" id="IPR001128">
    <property type="entry name" value="Cyt_P450"/>
</dbReference>
<dbReference type="PROSITE" id="PS00086">
    <property type="entry name" value="CYTOCHROME_P450"/>
    <property type="match status" value="1"/>
</dbReference>
<dbReference type="GO" id="GO:0016705">
    <property type="term" value="F:oxidoreductase activity, acting on paired donors, with incorporation or reduction of molecular oxygen"/>
    <property type="evidence" value="ECO:0007669"/>
    <property type="project" value="InterPro"/>
</dbReference>
<keyword evidence="7 9" id="KW-0503">Monooxygenase</keyword>